<dbReference type="OrthoDB" id="514292at2759"/>
<sequence>MIARVIRPFVFTSIMVTLWIVPSDEDSAKLQRIMAIRPNPSASSSESYPNFYPHITLAAPLSSSPLTLDQIRESISKYLPHSPISIKFKSVDTGSVFFRSVYIVIEPSSELISLHEHIHTSLSLEPRTPLYPHLSLCYITDKDECERARWRQLLEDTGRIRNHSMAGVEMNCAVEGGKDDWLGSFVAHEIWLVNCVGPVEEWSILDKVRLDDR</sequence>
<organism evidence="2 3">
    <name type="scientific">Rhodocollybia butyracea</name>
    <dbReference type="NCBI Taxonomy" id="206335"/>
    <lineage>
        <taxon>Eukaryota</taxon>
        <taxon>Fungi</taxon>
        <taxon>Dikarya</taxon>
        <taxon>Basidiomycota</taxon>
        <taxon>Agaricomycotina</taxon>
        <taxon>Agaricomycetes</taxon>
        <taxon>Agaricomycetidae</taxon>
        <taxon>Agaricales</taxon>
        <taxon>Marasmiineae</taxon>
        <taxon>Omphalotaceae</taxon>
        <taxon>Rhodocollybia</taxon>
    </lineage>
</organism>
<dbReference type="EMBL" id="JADNRY010000071">
    <property type="protein sequence ID" value="KAF9067579.1"/>
    <property type="molecule type" value="Genomic_DNA"/>
</dbReference>
<dbReference type="SUPFAM" id="SSF55144">
    <property type="entry name" value="LigT-like"/>
    <property type="match status" value="1"/>
</dbReference>
<keyword evidence="3" id="KW-1185">Reference proteome</keyword>
<gene>
    <name evidence="2" type="ORF">BDP27DRAFT_1422742</name>
</gene>
<comment type="caution">
    <text evidence="2">The sequence shown here is derived from an EMBL/GenBank/DDBJ whole genome shotgun (WGS) entry which is preliminary data.</text>
</comment>
<keyword evidence="2" id="KW-0436">Ligase</keyword>
<feature type="signal peptide" evidence="1">
    <location>
        <begin position="1"/>
        <end position="23"/>
    </location>
</feature>
<evidence type="ECO:0000313" key="2">
    <source>
        <dbReference type="EMBL" id="KAF9067579.1"/>
    </source>
</evidence>
<keyword evidence="1" id="KW-0732">Signal</keyword>
<dbReference type="GO" id="GO:0016874">
    <property type="term" value="F:ligase activity"/>
    <property type="evidence" value="ECO:0007669"/>
    <property type="project" value="UniProtKB-KW"/>
</dbReference>
<proteinExistence type="predicted"/>
<dbReference type="Gene3D" id="3.90.1140.10">
    <property type="entry name" value="Cyclic phosphodiesterase"/>
    <property type="match status" value="1"/>
</dbReference>
<dbReference type="InterPro" id="IPR012386">
    <property type="entry name" value="Cyclic-nucl_3Pdiesterase"/>
</dbReference>
<dbReference type="Proteomes" id="UP000772434">
    <property type="component" value="Unassembled WGS sequence"/>
</dbReference>
<feature type="chain" id="PRO_5040493333" evidence="1">
    <location>
        <begin position="24"/>
        <end position="213"/>
    </location>
</feature>
<dbReference type="PANTHER" id="PTHR28141">
    <property type="entry name" value="2',3'-CYCLIC-NUCLEOTIDE 3'-PHOSPHODIESTERASE"/>
    <property type="match status" value="1"/>
</dbReference>
<dbReference type="InterPro" id="IPR009097">
    <property type="entry name" value="Cyclic_Pdiesterase"/>
</dbReference>
<dbReference type="PANTHER" id="PTHR28141:SF1">
    <property type="entry name" value="2',3'-CYCLIC-NUCLEOTIDE 3'-PHOSPHODIESTERASE"/>
    <property type="match status" value="1"/>
</dbReference>
<name>A0A9P5U6B9_9AGAR</name>
<evidence type="ECO:0000256" key="1">
    <source>
        <dbReference type="SAM" id="SignalP"/>
    </source>
</evidence>
<dbReference type="AlphaFoldDB" id="A0A9P5U6B9"/>
<accession>A0A9P5U6B9</accession>
<dbReference type="GO" id="GO:0004113">
    <property type="term" value="F:2',3'-cyclic-nucleotide 3'-phosphodiesterase activity"/>
    <property type="evidence" value="ECO:0007669"/>
    <property type="project" value="TreeGrafter"/>
</dbReference>
<reference evidence="2" key="1">
    <citation type="submission" date="2020-11" db="EMBL/GenBank/DDBJ databases">
        <authorList>
            <consortium name="DOE Joint Genome Institute"/>
            <person name="Ahrendt S."/>
            <person name="Riley R."/>
            <person name="Andreopoulos W."/>
            <person name="Labutti K."/>
            <person name="Pangilinan J."/>
            <person name="Ruiz-Duenas F.J."/>
            <person name="Barrasa J.M."/>
            <person name="Sanchez-Garcia M."/>
            <person name="Camarero S."/>
            <person name="Miyauchi S."/>
            <person name="Serrano A."/>
            <person name="Linde D."/>
            <person name="Babiker R."/>
            <person name="Drula E."/>
            <person name="Ayuso-Fernandez I."/>
            <person name="Pacheco R."/>
            <person name="Padilla G."/>
            <person name="Ferreira P."/>
            <person name="Barriuso J."/>
            <person name="Kellner H."/>
            <person name="Castanera R."/>
            <person name="Alfaro M."/>
            <person name="Ramirez L."/>
            <person name="Pisabarro A.G."/>
            <person name="Kuo A."/>
            <person name="Tritt A."/>
            <person name="Lipzen A."/>
            <person name="He G."/>
            <person name="Yan M."/>
            <person name="Ng V."/>
            <person name="Cullen D."/>
            <person name="Martin F."/>
            <person name="Rosso M.-N."/>
            <person name="Henrissat B."/>
            <person name="Hibbett D."/>
            <person name="Martinez A.T."/>
            <person name="Grigoriev I.V."/>
        </authorList>
    </citation>
    <scope>NUCLEOTIDE SEQUENCE</scope>
    <source>
        <strain evidence="2">AH 40177</strain>
    </source>
</reference>
<dbReference type="Pfam" id="PF07823">
    <property type="entry name" value="CPDase"/>
    <property type="match status" value="1"/>
</dbReference>
<protein>
    <submittedName>
        <fullName evidence="2">RNA ligase/cyclic nucleotide phosphodiesterase</fullName>
    </submittedName>
</protein>
<evidence type="ECO:0000313" key="3">
    <source>
        <dbReference type="Proteomes" id="UP000772434"/>
    </source>
</evidence>
<dbReference type="GO" id="GO:0009187">
    <property type="term" value="P:cyclic nucleotide metabolic process"/>
    <property type="evidence" value="ECO:0007669"/>
    <property type="project" value="TreeGrafter"/>
</dbReference>